<dbReference type="InterPro" id="IPR011907">
    <property type="entry name" value="RNase_III"/>
</dbReference>
<evidence type="ECO:0000259" key="9">
    <source>
        <dbReference type="PROSITE" id="PS50137"/>
    </source>
</evidence>
<keyword evidence="8" id="KW-0460">Magnesium</keyword>
<evidence type="ECO:0000256" key="7">
    <source>
        <dbReference type="ARBA" id="ARBA00022884"/>
    </source>
</evidence>
<dbReference type="Gene3D" id="3.30.160.20">
    <property type="match status" value="1"/>
</dbReference>
<dbReference type="PANTHER" id="PTHR11207:SF0">
    <property type="entry name" value="RIBONUCLEASE 3"/>
    <property type="match status" value="1"/>
</dbReference>
<evidence type="ECO:0000313" key="12">
    <source>
        <dbReference type="Proteomes" id="UP000824204"/>
    </source>
</evidence>
<evidence type="ECO:0000313" key="11">
    <source>
        <dbReference type="EMBL" id="HIX08423.1"/>
    </source>
</evidence>
<evidence type="ECO:0000256" key="4">
    <source>
        <dbReference type="ARBA" id="ARBA00022722"/>
    </source>
</evidence>
<name>A0A9D2AG02_9FIRM</name>
<evidence type="ECO:0000259" key="10">
    <source>
        <dbReference type="PROSITE" id="PS50142"/>
    </source>
</evidence>
<reference evidence="11" key="2">
    <citation type="submission" date="2021-04" db="EMBL/GenBank/DDBJ databases">
        <authorList>
            <person name="Gilroy R."/>
        </authorList>
    </citation>
    <scope>NUCLEOTIDE SEQUENCE</scope>
    <source>
        <strain evidence="11">811</strain>
    </source>
</reference>
<dbReference type="SMART" id="SM00358">
    <property type="entry name" value="DSRM"/>
    <property type="match status" value="1"/>
</dbReference>
<dbReference type="GO" id="GO:0046872">
    <property type="term" value="F:metal ion binding"/>
    <property type="evidence" value="ECO:0007669"/>
    <property type="project" value="UniProtKB-KW"/>
</dbReference>
<evidence type="ECO:0000256" key="8">
    <source>
        <dbReference type="HAMAP-Rule" id="MF_00104"/>
    </source>
</evidence>
<dbReference type="GO" id="GO:0019843">
    <property type="term" value="F:rRNA binding"/>
    <property type="evidence" value="ECO:0007669"/>
    <property type="project" value="UniProtKB-KW"/>
</dbReference>
<keyword evidence="7 8" id="KW-0694">RNA-binding</keyword>
<feature type="domain" description="DRBM" evidence="9">
    <location>
        <begin position="162"/>
        <end position="211"/>
    </location>
</feature>
<keyword evidence="8" id="KW-0819">tRNA processing</keyword>
<dbReference type="PROSITE" id="PS00517">
    <property type="entry name" value="RNASE_3_1"/>
    <property type="match status" value="1"/>
</dbReference>
<keyword evidence="5 8" id="KW-0255">Endonuclease</keyword>
<protein>
    <recommendedName>
        <fullName evidence="8">Ribonuclease 3</fullName>
        <ecNumber evidence="8">3.1.26.3</ecNumber>
    </recommendedName>
    <alternativeName>
        <fullName evidence="8">Ribonuclease III</fullName>
        <shortName evidence="8">RNase III</shortName>
    </alternativeName>
</protein>
<dbReference type="GO" id="GO:0006364">
    <property type="term" value="P:rRNA processing"/>
    <property type="evidence" value="ECO:0007669"/>
    <property type="project" value="UniProtKB-UniRule"/>
</dbReference>
<evidence type="ECO:0000256" key="1">
    <source>
        <dbReference type="ARBA" id="ARBA00000109"/>
    </source>
</evidence>
<dbReference type="InterPro" id="IPR014720">
    <property type="entry name" value="dsRBD_dom"/>
</dbReference>
<reference evidence="11" key="1">
    <citation type="journal article" date="2021" name="PeerJ">
        <title>Extensive microbial diversity within the chicken gut microbiome revealed by metagenomics and culture.</title>
        <authorList>
            <person name="Gilroy R."/>
            <person name="Ravi A."/>
            <person name="Getino M."/>
            <person name="Pursley I."/>
            <person name="Horton D.L."/>
            <person name="Alikhan N.F."/>
            <person name="Baker D."/>
            <person name="Gharbi K."/>
            <person name="Hall N."/>
            <person name="Watson M."/>
            <person name="Adriaenssens E.M."/>
            <person name="Foster-Nyarko E."/>
            <person name="Jarju S."/>
            <person name="Secka A."/>
            <person name="Antonio M."/>
            <person name="Oren A."/>
            <person name="Chaudhuri R.R."/>
            <person name="La Ragione R."/>
            <person name="Hildebrand F."/>
            <person name="Pallen M.J."/>
        </authorList>
    </citation>
    <scope>NUCLEOTIDE SEQUENCE</scope>
    <source>
        <strain evidence="11">811</strain>
    </source>
</reference>
<feature type="active site" evidence="8">
    <location>
        <position position="115"/>
    </location>
</feature>
<proteinExistence type="inferred from homology"/>
<sequence>MQKADLSSLEEKIGYTFRNKDLLTACFTHSSYARTHGTQSNERLEFLGDALIGFLVAEELYRGSDEQEGSMTKRRIAIVSKRPLEEAVRAMGIGYVYFSGGENNLGKKSVSSLFEAVAAGIYLDGGMESARTFVREKLLPYAGNFDDFKSRLNELYPHAVLYEECSRSGQDHAPWFTVRVTASGKSAQGSGASKEQAEQSAAKALLEMLGATRGE</sequence>
<evidence type="ECO:0000256" key="6">
    <source>
        <dbReference type="ARBA" id="ARBA00022801"/>
    </source>
</evidence>
<evidence type="ECO:0000256" key="3">
    <source>
        <dbReference type="ARBA" id="ARBA00022664"/>
    </source>
</evidence>
<keyword evidence="8" id="KW-0699">rRNA-binding</keyword>
<feature type="binding site" evidence="8">
    <location>
        <position position="45"/>
    </location>
    <ligand>
        <name>Mg(2+)</name>
        <dbReference type="ChEBI" id="CHEBI:18420"/>
    </ligand>
</feature>
<dbReference type="SUPFAM" id="SSF54768">
    <property type="entry name" value="dsRNA-binding domain-like"/>
    <property type="match status" value="1"/>
</dbReference>
<dbReference type="CDD" id="cd10845">
    <property type="entry name" value="DSRM_RNAse_III_family"/>
    <property type="match status" value="1"/>
</dbReference>
<evidence type="ECO:0000256" key="2">
    <source>
        <dbReference type="ARBA" id="ARBA00010183"/>
    </source>
</evidence>
<dbReference type="GO" id="GO:0006397">
    <property type="term" value="P:mRNA processing"/>
    <property type="evidence" value="ECO:0007669"/>
    <property type="project" value="UniProtKB-UniRule"/>
</dbReference>
<dbReference type="GO" id="GO:0008033">
    <property type="term" value="P:tRNA processing"/>
    <property type="evidence" value="ECO:0007669"/>
    <property type="project" value="UniProtKB-KW"/>
</dbReference>
<comment type="similarity">
    <text evidence="2">Belongs to the ribonuclease III family.</text>
</comment>
<keyword evidence="8" id="KW-0479">Metal-binding</keyword>
<comment type="subcellular location">
    <subcellularLocation>
        <location evidence="8">Cytoplasm</location>
    </subcellularLocation>
</comment>
<feature type="binding site" evidence="8">
    <location>
        <position position="112"/>
    </location>
    <ligand>
        <name>Mg(2+)</name>
        <dbReference type="ChEBI" id="CHEBI:18420"/>
    </ligand>
</feature>
<dbReference type="AlphaFoldDB" id="A0A9D2AG02"/>
<evidence type="ECO:0000256" key="5">
    <source>
        <dbReference type="ARBA" id="ARBA00022759"/>
    </source>
</evidence>
<keyword evidence="3 8" id="KW-0507">mRNA processing</keyword>
<dbReference type="PROSITE" id="PS50137">
    <property type="entry name" value="DS_RBD"/>
    <property type="match status" value="1"/>
</dbReference>
<gene>
    <name evidence="8" type="primary">rnc</name>
    <name evidence="11" type="ORF">H9741_08135</name>
</gene>
<keyword evidence="8" id="KW-0698">rRNA processing</keyword>
<accession>A0A9D2AG02</accession>
<dbReference type="HAMAP" id="MF_00104">
    <property type="entry name" value="RNase_III"/>
    <property type="match status" value="1"/>
</dbReference>
<dbReference type="InterPro" id="IPR000999">
    <property type="entry name" value="RNase_III_dom"/>
</dbReference>
<dbReference type="InterPro" id="IPR036389">
    <property type="entry name" value="RNase_III_sf"/>
</dbReference>
<feature type="active site" evidence="8">
    <location>
        <position position="49"/>
    </location>
</feature>
<comment type="catalytic activity">
    <reaction evidence="1 8">
        <text>Endonucleolytic cleavage to 5'-phosphomonoester.</text>
        <dbReference type="EC" id="3.1.26.3"/>
    </reaction>
</comment>
<dbReference type="PROSITE" id="PS50142">
    <property type="entry name" value="RNASE_3_2"/>
    <property type="match status" value="1"/>
</dbReference>
<dbReference type="SMART" id="SM00535">
    <property type="entry name" value="RIBOc"/>
    <property type="match status" value="1"/>
</dbReference>
<dbReference type="Proteomes" id="UP000824204">
    <property type="component" value="Unassembled WGS sequence"/>
</dbReference>
<comment type="subunit">
    <text evidence="8">Homodimer.</text>
</comment>
<comment type="function">
    <text evidence="8">Digests double-stranded RNA. Involved in the processing of primary rRNA transcript to yield the immediate precursors to the large and small rRNAs (23S and 16S). Processes some mRNAs, and tRNAs when they are encoded in the rRNA operon. Processes pre-crRNA and tracrRNA of type II CRISPR loci if present in the organism.</text>
</comment>
<dbReference type="EMBL" id="DXFX01000103">
    <property type="protein sequence ID" value="HIX08423.1"/>
    <property type="molecule type" value="Genomic_DNA"/>
</dbReference>
<feature type="binding site" evidence="8">
    <location>
        <position position="115"/>
    </location>
    <ligand>
        <name>Mg(2+)</name>
        <dbReference type="ChEBI" id="CHEBI:18420"/>
    </ligand>
</feature>
<dbReference type="GO" id="GO:0003725">
    <property type="term" value="F:double-stranded RNA binding"/>
    <property type="evidence" value="ECO:0007669"/>
    <property type="project" value="TreeGrafter"/>
</dbReference>
<dbReference type="GO" id="GO:0010468">
    <property type="term" value="P:regulation of gene expression"/>
    <property type="evidence" value="ECO:0007669"/>
    <property type="project" value="TreeGrafter"/>
</dbReference>
<comment type="cofactor">
    <cofactor evidence="8">
        <name>Mg(2+)</name>
        <dbReference type="ChEBI" id="CHEBI:18420"/>
    </cofactor>
</comment>
<dbReference type="Pfam" id="PF00035">
    <property type="entry name" value="dsrm"/>
    <property type="match status" value="1"/>
</dbReference>
<dbReference type="SUPFAM" id="SSF69065">
    <property type="entry name" value="RNase III domain-like"/>
    <property type="match status" value="1"/>
</dbReference>
<feature type="domain" description="RNase III" evidence="10">
    <location>
        <begin position="6"/>
        <end position="126"/>
    </location>
</feature>
<dbReference type="PANTHER" id="PTHR11207">
    <property type="entry name" value="RIBONUCLEASE III"/>
    <property type="match status" value="1"/>
</dbReference>
<dbReference type="GO" id="GO:0004525">
    <property type="term" value="F:ribonuclease III activity"/>
    <property type="evidence" value="ECO:0007669"/>
    <property type="project" value="UniProtKB-UniRule"/>
</dbReference>
<dbReference type="CDD" id="cd00593">
    <property type="entry name" value="RIBOc"/>
    <property type="match status" value="1"/>
</dbReference>
<organism evidence="11 12">
    <name type="scientific">Candidatus Borkfalkia faecipullorum</name>
    <dbReference type="NCBI Taxonomy" id="2838510"/>
    <lineage>
        <taxon>Bacteria</taxon>
        <taxon>Bacillati</taxon>
        <taxon>Bacillota</taxon>
        <taxon>Clostridia</taxon>
        <taxon>Christensenellales</taxon>
        <taxon>Christensenellaceae</taxon>
        <taxon>Candidatus Borkfalkia</taxon>
    </lineage>
</organism>
<dbReference type="Gene3D" id="1.10.1520.10">
    <property type="entry name" value="Ribonuclease III domain"/>
    <property type="match status" value="1"/>
</dbReference>
<keyword evidence="8" id="KW-0963">Cytoplasm</keyword>
<keyword evidence="6 8" id="KW-0378">Hydrolase</keyword>
<dbReference type="Pfam" id="PF14622">
    <property type="entry name" value="Ribonucleas_3_3"/>
    <property type="match status" value="1"/>
</dbReference>
<comment type="caution">
    <text evidence="11">The sequence shown here is derived from an EMBL/GenBank/DDBJ whole genome shotgun (WGS) entry which is preliminary data.</text>
</comment>
<dbReference type="EC" id="3.1.26.3" evidence="8"/>
<dbReference type="GO" id="GO:0005737">
    <property type="term" value="C:cytoplasm"/>
    <property type="evidence" value="ECO:0007669"/>
    <property type="project" value="UniProtKB-SubCell"/>
</dbReference>
<keyword evidence="4 8" id="KW-0540">Nuclease</keyword>